<gene>
    <name evidence="2" type="ORF">GUJ93_ZPchr0004g39421</name>
</gene>
<feature type="compositionally biased region" description="Polar residues" evidence="1">
    <location>
        <begin position="151"/>
        <end position="165"/>
    </location>
</feature>
<protein>
    <submittedName>
        <fullName evidence="2">Uncharacterized protein</fullName>
    </submittedName>
</protein>
<reference evidence="2" key="1">
    <citation type="journal article" date="2021" name="bioRxiv">
        <title>Whole Genome Assembly and Annotation of Northern Wild Rice, Zizania palustris L., Supports a Whole Genome Duplication in the Zizania Genus.</title>
        <authorList>
            <person name="Haas M."/>
            <person name="Kono T."/>
            <person name="Macchietto M."/>
            <person name="Millas R."/>
            <person name="McGilp L."/>
            <person name="Shao M."/>
            <person name="Duquette J."/>
            <person name="Hirsch C.N."/>
            <person name="Kimball J."/>
        </authorList>
    </citation>
    <scope>NUCLEOTIDE SEQUENCE</scope>
    <source>
        <tissue evidence="2">Fresh leaf tissue</tissue>
    </source>
</reference>
<feature type="region of interest" description="Disordered" evidence="1">
    <location>
        <begin position="132"/>
        <end position="165"/>
    </location>
</feature>
<dbReference type="OrthoDB" id="1927797at2759"/>
<dbReference type="PANTHER" id="PTHR36317">
    <property type="entry name" value="PROTEIN MULTIPLE CHLOROPLAST DIVISION SITE 1"/>
    <property type="match status" value="1"/>
</dbReference>
<sequence>MERRVGDLRAVVSSVPPAVAAANAPLTCKCEAVVNLHRTLDHIHDIDVPLAIMYEHSGQPSKAWAIKIRTTWDVWNRSIASTFKIDEGTSTAQVFGKEYRLATVRLTKEQQAMHQKRSHTYQWKRPTVFVKEGDSLPPDVDPDTMRLEASDNVTKFSSDPSKYAA</sequence>
<organism evidence="2 3">
    <name type="scientific">Zizania palustris</name>
    <name type="common">Northern wild rice</name>
    <dbReference type="NCBI Taxonomy" id="103762"/>
    <lineage>
        <taxon>Eukaryota</taxon>
        <taxon>Viridiplantae</taxon>
        <taxon>Streptophyta</taxon>
        <taxon>Embryophyta</taxon>
        <taxon>Tracheophyta</taxon>
        <taxon>Spermatophyta</taxon>
        <taxon>Magnoliopsida</taxon>
        <taxon>Liliopsida</taxon>
        <taxon>Poales</taxon>
        <taxon>Poaceae</taxon>
        <taxon>BOP clade</taxon>
        <taxon>Oryzoideae</taxon>
        <taxon>Oryzeae</taxon>
        <taxon>Zizaniinae</taxon>
        <taxon>Zizania</taxon>
    </lineage>
</organism>
<dbReference type="Proteomes" id="UP000729402">
    <property type="component" value="Unassembled WGS sequence"/>
</dbReference>
<dbReference type="PANTHER" id="PTHR36317:SF1">
    <property type="entry name" value="PROTEIN MULTIPLE CHLOROPLAST DIVISION SITE 1"/>
    <property type="match status" value="1"/>
</dbReference>
<accession>A0A8J5VZC2</accession>
<comment type="caution">
    <text evidence="2">The sequence shown here is derived from an EMBL/GenBank/DDBJ whole genome shotgun (WGS) entry which is preliminary data.</text>
</comment>
<dbReference type="GO" id="GO:0009706">
    <property type="term" value="C:chloroplast inner membrane"/>
    <property type="evidence" value="ECO:0007669"/>
    <property type="project" value="TreeGrafter"/>
</dbReference>
<dbReference type="EMBL" id="JAAALK010000285">
    <property type="protein sequence ID" value="KAG8065989.1"/>
    <property type="molecule type" value="Genomic_DNA"/>
</dbReference>
<dbReference type="InterPro" id="IPR034572">
    <property type="entry name" value="MCD1"/>
</dbReference>
<evidence type="ECO:0000313" key="2">
    <source>
        <dbReference type="EMBL" id="KAG8065989.1"/>
    </source>
</evidence>
<keyword evidence="3" id="KW-1185">Reference proteome</keyword>
<proteinExistence type="predicted"/>
<evidence type="ECO:0000313" key="3">
    <source>
        <dbReference type="Proteomes" id="UP000729402"/>
    </source>
</evidence>
<reference evidence="2" key="2">
    <citation type="submission" date="2021-02" db="EMBL/GenBank/DDBJ databases">
        <authorList>
            <person name="Kimball J.A."/>
            <person name="Haas M.W."/>
            <person name="Macchietto M."/>
            <person name="Kono T."/>
            <person name="Duquette J."/>
            <person name="Shao M."/>
        </authorList>
    </citation>
    <scope>NUCLEOTIDE SEQUENCE</scope>
    <source>
        <tissue evidence="2">Fresh leaf tissue</tissue>
    </source>
</reference>
<name>A0A8J5VZC2_ZIZPA</name>
<evidence type="ECO:0000256" key="1">
    <source>
        <dbReference type="SAM" id="MobiDB-lite"/>
    </source>
</evidence>
<dbReference type="GO" id="GO:0010020">
    <property type="term" value="P:chloroplast fission"/>
    <property type="evidence" value="ECO:0007669"/>
    <property type="project" value="InterPro"/>
</dbReference>
<dbReference type="AlphaFoldDB" id="A0A8J5VZC2"/>